<dbReference type="GO" id="GO:0003964">
    <property type="term" value="F:RNA-directed DNA polymerase activity"/>
    <property type="evidence" value="ECO:0007669"/>
    <property type="project" value="UniProtKB-KW"/>
</dbReference>
<evidence type="ECO:0000256" key="7">
    <source>
        <dbReference type="ARBA" id="ARBA00022801"/>
    </source>
</evidence>
<keyword evidence="3" id="KW-0548">Nucleotidyltransferase</keyword>
<reference evidence="17" key="1">
    <citation type="submission" date="2019-09" db="EMBL/GenBank/DDBJ databases">
        <title>Bird 10,000 Genomes (B10K) Project - Family phase.</title>
        <authorList>
            <person name="Zhang G."/>
        </authorList>
    </citation>
    <scope>NUCLEOTIDE SEQUENCE</scope>
    <source>
        <strain evidence="17">OUT-0048</strain>
        <tissue evidence="17">Muscle</tissue>
    </source>
</reference>
<dbReference type="GO" id="GO:0003677">
    <property type="term" value="F:DNA binding"/>
    <property type="evidence" value="ECO:0007669"/>
    <property type="project" value="UniProtKB-KW"/>
</dbReference>
<proteinExistence type="predicted"/>
<evidence type="ECO:0000256" key="12">
    <source>
        <dbReference type="PROSITE-ProRule" id="PRU00450"/>
    </source>
</evidence>
<evidence type="ECO:0000313" key="17">
    <source>
        <dbReference type="EMBL" id="NXB87454.1"/>
    </source>
</evidence>
<dbReference type="InterPro" id="IPR017856">
    <property type="entry name" value="Integrase-like_N"/>
</dbReference>
<dbReference type="InterPro" id="IPR010661">
    <property type="entry name" value="RVT_thumb"/>
</dbReference>
<dbReference type="PROSITE" id="PS50876">
    <property type="entry name" value="ZF_INTEGRASE"/>
    <property type="match status" value="1"/>
</dbReference>
<evidence type="ECO:0000256" key="1">
    <source>
        <dbReference type="ARBA" id="ARBA00012493"/>
    </source>
</evidence>
<keyword evidence="11" id="KW-0511">Multifunctional enzyme</keyword>
<dbReference type="GO" id="GO:0008270">
    <property type="term" value="F:zinc ion binding"/>
    <property type="evidence" value="ECO:0007669"/>
    <property type="project" value="UniProtKB-KW"/>
</dbReference>
<dbReference type="PANTHER" id="PTHR41694">
    <property type="entry name" value="ENDOGENOUS RETROVIRUS GROUP K MEMBER POL PROTEIN"/>
    <property type="match status" value="1"/>
</dbReference>
<dbReference type="SUPFAM" id="SSF56672">
    <property type="entry name" value="DNA/RNA polymerases"/>
    <property type="match status" value="1"/>
</dbReference>
<dbReference type="Pfam" id="PF06817">
    <property type="entry name" value="RVT_thumb"/>
    <property type="match status" value="1"/>
</dbReference>
<dbReference type="Proteomes" id="UP000634236">
    <property type="component" value="Unassembled WGS sequence"/>
</dbReference>
<comment type="caution">
    <text evidence="17">The sequence shown here is derived from an EMBL/GenBank/DDBJ whole genome shotgun (WGS) entry which is preliminary data.</text>
</comment>
<keyword evidence="12" id="KW-0863">Zinc-finger</keyword>
<keyword evidence="4" id="KW-0540">Nuclease</keyword>
<keyword evidence="10" id="KW-0238">DNA-binding</keyword>
<dbReference type="SUPFAM" id="SSF46919">
    <property type="entry name" value="N-terminal Zn binding domain of HIV integrase"/>
    <property type="match status" value="1"/>
</dbReference>
<dbReference type="GO" id="GO:0015074">
    <property type="term" value="P:DNA integration"/>
    <property type="evidence" value="ECO:0007669"/>
    <property type="project" value="InterPro"/>
</dbReference>
<protein>
    <recommendedName>
        <fullName evidence="1">RNA-directed DNA polymerase</fullName>
        <ecNumber evidence="1">2.7.7.49</ecNumber>
    </recommendedName>
</protein>
<feature type="non-terminal residue" evidence="17">
    <location>
        <position position="455"/>
    </location>
</feature>
<evidence type="ECO:0000256" key="3">
    <source>
        <dbReference type="ARBA" id="ARBA00022695"/>
    </source>
</evidence>
<dbReference type="Gene3D" id="3.30.70.270">
    <property type="match status" value="1"/>
</dbReference>
<evidence type="ECO:0000259" key="14">
    <source>
        <dbReference type="PROSITE" id="PS50876"/>
    </source>
</evidence>
<dbReference type="InterPro" id="IPR043128">
    <property type="entry name" value="Rev_trsase/Diguanyl_cyclase"/>
</dbReference>
<feature type="domain" description="Integrase catalytic" evidence="16">
    <location>
        <begin position="406"/>
        <end position="455"/>
    </location>
</feature>
<dbReference type="InterPro" id="IPR043502">
    <property type="entry name" value="DNA/RNA_pol_sf"/>
</dbReference>
<sequence>PASCTAVAPGEPLRDLQQLCGTITWIRPLLGLTTEELLPLFHLLKGDGDLASPCQLTPDAREALERVAAAIKSFQAHQVRSLPINCAILGKCPNLHALLFQWDDSQRDPLIIIEWLFLPHQPAKTITTLPELMSKLIIKTHQRLRTLAGCDPACIYLPLNLEQLDFLFQTNENLQISLDSYPGQISIHYPKHKLFKDTLYLAPKSFKSKTPIRSALTVFTDGSGRSHKSDPDSQKRESDVQIVQGSPQIAELAAVERAFRKFQQPFNLVTDSAYVAEIAERAEHALLQEIQNKTLHSLLSELIWLISHREQPYHIMHVRSHTDLPGEITEGNRRADLLAMMTNTTSSSILRPILPDVHMQAKLSHAFFHQNAPALSHQFKISKEQAQAIIATCPNCQSHALPTVATGVNPWELGALDIWQTDITHFPSFGRLKYIHVSVDTFSGAVFASLHTGEK</sequence>
<feature type="non-terminal residue" evidence="17">
    <location>
        <position position="1"/>
    </location>
</feature>
<dbReference type="EMBL" id="WBNB01001005">
    <property type="protein sequence ID" value="NXB87454.1"/>
    <property type="molecule type" value="Genomic_DNA"/>
</dbReference>
<dbReference type="GO" id="GO:0004523">
    <property type="term" value="F:RNA-DNA hybrid ribonuclease activity"/>
    <property type="evidence" value="ECO:0007669"/>
    <property type="project" value="InterPro"/>
</dbReference>
<dbReference type="EC" id="2.7.7.49" evidence="1"/>
<evidence type="ECO:0000256" key="2">
    <source>
        <dbReference type="ARBA" id="ARBA00022679"/>
    </source>
</evidence>
<feature type="region of interest" description="Disordered" evidence="13">
    <location>
        <begin position="220"/>
        <end position="240"/>
    </location>
</feature>
<keyword evidence="2" id="KW-0808">Transferase</keyword>
<feature type="compositionally biased region" description="Basic and acidic residues" evidence="13">
    <location>
        <begin position="227"/>
        <end position="239"/>
    </location>
</feature>
<dbReference type="PROSITE" id="PS50994">
    <property type="entry name" value="INTEGRASE"/>
    <property type="match status" value="1"/>
</dbReference>
<gene>
    <name evidence="17" type="primary">Ervk6_0</name>
    <name evidence="17" type="ORF">VIDCHA_R15338</name>
</gene>
<keyword evidence="9" id="KW-0695">RNA-directed DNA polymerase</keyword>
<keyword evidence="8" id="KW-0862">Zinc</keyword>
<dbReference type="PANTHER" id="PTHR41694:SF4">
    <property type="entry name" value="ENDOGENOUS RETROVIRUS GROUP K MEMBER 10 POL PROTEIN-RELATED"/>
    <property type="match status" value="1"/>
</dbReference>
<keyword evidence="6" id="KW-0255">Endonuclease</keyword>
<dbReference type="SUPFAM" id="SSF53098">
    <property type="entry name" value="Ribonuclease H-like"/>
    <property type="match status" value="2"/>
</dbReference>
<dbReference type="Gene3D" id="1.10.10.200">
    <property type="match status" value="1"/>
</dbReference>
<accession>A0A851KCQ5</accession>
<evidence type="ECO:0000256" key="13">
    <source>
        <dbReference type="SAM" id="MobiDB-lite"/>
    </source>
</evidence>
<keyword evidence="7" id="KW-0378">Hydrolase</keyword>
<evidence type="ECO:0000256" key="6">
    <source>
        <dbReference type="ARBA" id="ARBA00022759"/>
    </source>
</evidence>
<evidence type="ECO:0000259" key="15">
    <source>
        <dbReference type="PROSITE" id="PS50879"/>
    </source>
</evidence>
<dbReference type="InterPro" id="IPR036397">
    <property type="entry name" value="RNaseH_sf"/>
</dbReference>
<dbReference type="InterPro" id="IPR003308">
    <property type="entry name" value="Integrase_Zn-bd_dom_N"/>
</dbReference>
<dbReference type="Pfam" id="PF02022">
    <property type="entry name" value="Integrase_Zn"/>
    <property type="match status" value="1"/>
</dbReference>
<dbReference type="Pfam" id="PF00075">
    <property type="entry name" value="RNase_H"/>
    <property type="match status" value="1"/>
</dbReference>
<evidence type="ECO:0000256" key="8">
    <source>
        <dbReference type="ARBA" id="ARBA00022833"/>
    </source>
</evidence>
<evidence type="ECO:0000256" key="9">
    <source>
        <dbReference type="ARBA" id="ARBA00022918"/>
    </source>
</evidence>
<dbReference type="PROSITE" id="PS50879">
    <property type="entry name" value="RNASE_H_1"/>
    <property type="match status" value="1"/>
</dbReference>
<dbReference type="Gene3D" id="3.30.420.10">
    <property type="entry name" value="Ribonuclease H-like superfamily/Ribonuclease H"/>
    <property type="match status" value="2"/>
</dbReference>
<evidence type="ECO:0000256" key="11">
    <source>
        <dbReference type="ARBA" id="ARBA00023268"/>
    </source>
</evidence>
<evidence type="ECO:0000256" key="5">
    <source>
        <dbReference type="ARBA" id="ARBA00022723"/>
    </source>
</evidence>
<dbReference type="InterPro" id="IPR002156">
    <property type="entry name" value="RNaseH_domain"/>
</dbReference>
<keyword evidence="5" id="KW-0479">Metal-binding</keyword>
<organism evidence="17 18">
    <name type="scientific">Vidua chalybeata</name>
    <name type="common">Village indigobird</name>
    <dbReference type="NCBI Taxonomy" id="81927"/>
    <lineage>
        <taxon>Eukaryota</taxon>
        <taxon>Metazoa</taxon>
        <taxon>Chordata</taxon>
        <taxon>Craniata</taxon>
        <taxon>Vertebrata</taxon>
        <taxon>Euteleostomi</taxon>
        <taxon>Archelosauria</taxon>
        <taxon>Archosauria</taxon>
        <taxon>Dinosauria</taxon>
        <taxon>Saurischia</taxon>
        <taxon>Theropoda</taxon>
        <taxon>Coelurosauria</taxon>
        <taxon>Aves</taxon>
        <taxon>Neognathae</taxon>
        <taxon>Neoaves</taxon>
        <taxon>Telluraves</taxon>
        <taxon>Australaves</taxon>
        <taxon>Passeriformes</taxon>
        <taxon>Passeroidea</taxon>
        <taxon>Estrildidae</taxon>
        <taxon>Viduinae</taxon>
        <taxon>Vidua</taxon>
    </lineage>
</organism>
<feature type="domain" description="RNase H type-1" evidence="15">
    <location>
        <begin position="212"/>
        <end position="344"/>
    </location>
</feature>
<dbReference type="GO" id="GO:0035613">
    <property type="term" value="F:RNA stem-loop binding"/>
    <property type="evidence" value="ECO:0007669"/>
    <property type="project" value="TreeGrafter"/>
</dbReference>
<evidence type="ECO:0000256" key="4">
    <source>
        <dbReference type="ARBA" id="ARBA00022722"/>
    </source>
</evidence>
<evidence type="ECO:0000313" key="18">
    <source>
        <dbReference type="Proteomes" id="UP000634236"/>
    </source>
</evidence>
<dbReference type="AlphaFoldDB" id="A0A851KCQ5"/>
<keyword evidence="18" id="KW-1185">Reference proteome</keyword>
<evidence type="ECO:0000256" key="10">
    <source>
        <dbReference type="ARBA" id="ARBA00023125"/>
    </source>
</evidence>
<dbReference type="InterPro" id="IPR001584">
    <property type="entry name" value="Integrase_cat-core"/>
</dbReference>
<name>A0A851KCQ5_VIDCH</name>
<feature type="domain" description="Integrase-type" evidence="14">
    <location>
        <begin position="356"/>
        <end position="397"/>
    </location>
</feature>
<dbReference type="InterPro" id="IPR012337">
    <property type="entry name" value="RNaseH-like_sf"/>
</dbReference>
<evidence type="ECO:0000259" key="16">
    <source>
        <dbReference type="PROSITE" id="PS50994"/>
    </source>
</evidence>